<comment type="similarity">
    <text evidence="1">Belongs to the DprA/Smf family.</text>
</comment>
<dbReference type="SUPFAM" id="SSF47781">
    <property type="entry name" value="RuvA domain 2-like"/>
    <property type="match status" value="1"/>
</dbReference>
<dbReference type="InterPro" id="IPR036388">
    <property type="entry name" value="WH-like_DNA-bd_sf"/>
</dbReference>
<dbReference type="InterPro" id="IPR003488">
    <property type="entry name" value="DprA"/>
</dbReference>
<dbReference type="SUPFAM" id="SSF102405">
    <property type="entry name" value="MCP/YpsA-like"/>
    <property type="match status" value="1"/>
</dbReference>
<evidence type="ECO:0000313" key="4">
    <source>
        <dbReference type="EMBL" id="QSE96700.1"/>
    </source>
</evidence>
<reference evidence="4" key="1">
    <citation type="submission" date="2021-02" db="EMBL/GenBank/DDBJ databases">
        <title>Fulvivirga sp. S481 isolated from sea water.</title>
        <authorList>
            <person name="Bae S.S."/>
            <person name="Baek K."/>
        </authorList>
    </citation>
    <scope>NUCLEOTIDE SEQUENCE</scope>
    <source>
        <strain evidence="4">S481</strain>
    </source>
</reference>
<dbReference type="InterPro" id="IPR010994">
    <property type="entry name" value="RuvA_2-like"/>
</dbReference>
<dbReference type="Gene3D" id="3.40.50.450">
    <property type="match status" value="1"/>
</dbReference>
<evidence type="ECO:0000256" key="1">
    <source>
        <dbReference type="ARBA" id="ARBA00006525"/>
    </source>
</evidence>
<dbReference type="PANTHER" id="PTHR43022">
    <property type="entry name" value="PROTEIN SMF"/>
    <property type="match status" value="1"/>
</dbReference>
<dbReference type="Pfam" id="PF17782">
    <property type="entry name" value="WHD_DprA"/>
    <property type="match status" value="1"/>
</dbReference>
<dbReference type="EMBL" id="CP070608">
    <property type="protein sequence ID" value="QSE96700.1"/>
    <property type="molecule type" value="Genomic_DNA"/>
</dbReference>
<dbReference type="InterPro" id="IPR041614">
    <property type="entry name" value="DprA_WH"/>
</dbReference>
<feature type="domain" description="Smf/DprA SLOG" evidence="2">
    <location>
        <begin position="80"/>
        <end position="285"/>
    </location>
</feature>
<dbReference type="Gene3D" id="1.10.10.10">
    <property type="entry name" value="Winged helix-like DNA-binding domain superfamily/Winged helix DNA-binding domain"/>
    <property type="match status" value="1"/>
</dbReference>
<dbReference type="GO" id="GO:0009294">
    <property type="term" value="P:DNA-mediated transformation"/>
    <property type="evidence" value="ECO:0007669"/>
    <property type="project" value="InterPro"/>
</dbReference>
<name>A0A975A006_9BACT</name>
<evidence type="ECO:0000259" key="3">
    <source>
        <dbReference type="Pfam" id="PF17782"/>
    </source>
</evidence>
<dbReference type="NCBIfam" id="TIGR00732">
    <property type="entry name" value="dprA"/>
    <property type="match status" value="1"/>
</dbReference>
<dbReference type="Proteomes" id="UP000662783">
    <property type="component" value="Chromosome"/>
</dbReference>
<dbReference type="KEGG" id="fuv:JR347_14000"/>
<dbReference type="Pfam" id="PF02481">
    <property type="entry name" value="DNA_processg_A"/>
    <property type="match status" value="1"/>
</dbReference>
<sequence length="369" mass="40628">MDQQRVYQVALNFIPGIGHMLVKQLVSYCGSAEQVFKTTKGKLLKIPGIGEHTASLISSDAVLKRAEDELNNCEKHGTEILLYTDKTFPKRLKQINDAPSLIYVKGKADLNNEKVVSIVGTRKATEYGKRLTEELIEQLTPHNPLIISGLAYGIDIAAHKASLKHNLSTVGVMASGIDIIYPAIHRETSLKMLENGALITENPIGSKPDAHRFPARNRIIAGMCDAVVVIEAAKKGGALITANIANSYNKDVFAVPGDLKNEFSEGCNALIKSNQAHLIQSAKDIEYIMNWEASAKPMAPKLFDTTILESNEKLVVEELQKQKEAILIDNLSWTTQLEPSKLASILLNLEFKGYVNSLPGKRFRLATRK</sequence>
<evidence type="ECO:0000259" key="2">
    <source>
        <dbReference type="Pfam" id="PF02481"/>
    </source>
</evidence>
<gene>
    <name evidence="4" type="primary">dprA</name>
    <name evidence="4" type="ORF">JR347_14000</name>
</gene>
<organism evidence="4 5">
    <name type="scientific">Fulvivirga lutea</name>
    <dbReference type="NCBI Taxonomy" id="2810512"/>
    <lineage>
        <taxon>Bacteria</taxon>
        <taxon>Pseudomonadati</taxon>
        <taxon>Bacteroidota</taxon>
        <taxon>Cytophagia</taxon>
        <taxon>Cytophagales</taxon>
        <taxon>Fulvivirgaceae</taxon>
        <taxon>Fulvivirga</taxon>
    </lineage>
</organism>
<dbReference type="AlphaFoldDB" id="A0A975A006"/>
<dbReference type="RefSeq" id="WP_205721214.1">
    <property type="nucleotide sequence ID" value="NZ_CP070608.1"/>
</dbReference>
<evidence type="ECO:0000313" key="5">
    <source>
        <dbReference type="Proteomes" id="UP000662783"/>
    </source>
</evidence>
<dbReference type="PANTHER" id="PTHR43022:SF1">
    <property type="entry name" value="PROTEIN SMF"/>
    <property type="match status" value="1"/>
</dbReference>
<feature type="domain" description="DprA winged helix" evidence="3">
    <location>
        <begin position="308"/>
        <end position="361"/>
    </location>
</feature>
<accession>A0A975A006</accession>
<protein>
    <submittedName>
        <fullName evidence="4">DNA-processing protein DprA</fullName>
    </submittedName>
</protein>
<dbReference type="InterPro" id="IPR057666">
    <property type="entry name" value="DrpA_SLOG"/>
</dbReference>
<keyword evidence="5" id="KW-1185">Reference proteome</keyword>
<proteinExistence type="inferred from homology"/>